<evidence type="ECO:0000256" key="7">
    <source>
        <dbReference type="SAM" id="Phobius"/>
    </source>
</evidence>
<dbReference type="RefSeq" id="WP_420906066.1">
    <property type="nucleotide sequence ID" value="NZ_BAAFGK010000004.1"/>
</dbReference>
<evidence type="ECO:0000313" key="10">
    <source>
        <dbReference type="Proteomes" id="UP001628193"/>
    </source>
</evidence>
<evidence type="ECO:0000256" key="2">
    <source>
        <dbReference type="ARBA" id="ARBA00022741"/>
    </source>
</evidence>
<keyword evidence="7" id="KW-1133">Transmembrane helix</keyword>
<comment type="subcellular location">
    <subcellularLocation>
        <location evidence="1">Membrane</location>
    </subcellularLocation>
</comment>
<comment type="caution">
    <text evidence="9">The sequence shown here is derived from an EMBL/GenBank/DDBJ whole genome shotgun (WGS) entry which is preliminary data.</text>
</comment>
<keyword evidence="4" id="KW-0342">GTP-binding</keyword>
<dbReference type="InterPro" id="IPR027417">
    <property type="entry name" value="P-loop_NTPase"/>
</dbReference>
<dbReference type="PANTHER" id="PTHR10465:SF0">
    <property type="entry name" value="SARCALUMENIN"/>
    <property type="match status" value="1"/>
</dbReference>
<keyword evidence="10" id="KW-1185">Reference proteome</keyword>
<accession>A0ABQ0CBY1</accession>
<name>A0ABQ0CBY1_9PROT</name>
<dbReference type="Proteomes" id="UP001628193">
    <property type="component" value="Unassembled WGS sequence"/>
</dbReference>
<protein>
    <recommendedName>
        <fullName evidence="8">Dynamin N-terminal domain-containing protein</fullName>
    </recommendedName>
</protein>
<keyword evidence="5 7" id="KW-0472">Membrane</keyword>
<sequence length="493" mass="56243">MFTSASSQVDRRLNSLEKHLQQENPVLLQVVQTFRELDQVAYRMGVISRDDSFATRVSWWPLISILGTFSSGKSTFINTFIGQKLQRTGNQAVDDKFTVICYSKEEKVRTLPGLALDADPRFPFYQISQQIESVVQGEGKRIDAYLQLKTCLTEKLRGKILIDSPGFDADAQRTSTLRITDHIMSISDLVLVFFDARHPEPGAMKDTLDHLVKNTINRADSNKFLFILNQMDCTVREDNLEDVTAAWQRSLAQSGLTAGRFYQIYNLEAALPIDDDTMRTRYENKRQEDMDEIDERIRRVEVERAYRIIGVLEHTAKQLMHQVAPKTNELLKRWRKNTLLLDFALLVTLVGLFGAIASAGVPVGTWLDLQTWVERPVWVQLLVGILAAASLSVIVFLHFLLRKFTATLLIKKIPNELVDTDLREYVENAFLRNTRPMRPLLNVQPAGWGRLAKMKIEKVLKNSDMYVQNLNDQFTNPSGRDDAPNPTIQLDVA</sequence>
<gene>
    <name evidence="9" type="ORF">SIID45300_02742</name>
</gene>
<dbReference type="InterPro" id="IPR027094">
    <property type="entry name" value="Mitofusin_fam"/>
</dbReference>
<feature type="transmembrane region" description="Helical" evidence="7">
    <location>
        <begin position="377"/>
        <end position="401"/>
    </location>
</feature>
<feature type="transmembrane region" description="Helical" evidence="7">
    <location>
        <begin position="339"/>
        <end position="357"/>
    </location>
</feature>
<dbReference type="InterPro" id="IPR045063">
    <property type="entry name" value="Dynamin_N"/>
</dbReference>
<evidence type="ECO:0000259" key="8">
    <source>
        <dbReference type="Pfam" id="PF00350"/>
    </source>
</evidence>
<organism evidence="9 10">
    <name type="scientific">Candidatus Magnetaquiglobus chichijimensis</name>
    <dbReference type="NCBI Taxonomy" id="3141448"/>
    <lineage>
        <taxon>Bacteria</taxon>
        <taxon>Pseudomonadati</taxon>
        <taxon>Pseudomonadota</taxon>
        <taxon>Magnetococcia</taxon>
        <taxon>Magnetococcales</taxon>
        <taxon>Candidatus Magnetaquicoccaceae</taxon>
        <taxon>Candidatus Magnetaquiglobus</taxon>
    </lineage>
</organism>
<evidence type="ECO:0000256" key="3">
    <source>
        <dbReference type="ARBA" id="ARBA00022801"/>
    </source>
</evidence>
<proteinExistence type="predicted"/>
<feature type="domain" description="Dynamin N-terminal" evidence="8">
    <location>
        <begin position="63"/>
        <end position="230"/>
    </location>
</feature>
<keyword evidence="7" id="KW-0812">Transmembrane</keyword>
<reference evidence="9 10" key="1">
    <citation type="submission" date="2024-09" db="EMBL/GenBank/DDBJ databases">
        <title>Draft genome sequence of Candidatus Magnetaquicoccaceae bacterium FCR-1.</title>
        <authorList>
            <person name="Shimoshige H."/>
            <person name="Shimamura S."/>
            <person name="Taoka A."/>
            <person name="Kobayashi H."/>
            <person name="Maekawa T."/>
        </authorList>
    </citation>
    <scope>NUCLEOTIDE SEQUENCE [LARGE SCALE GENOMIC DNA]</scope>
    <source>
        <strain evidence="9 10">FCR-1</strain>
    </source>
</reference>
<evidence type="ECO:0000313" key="9">
    <source>
        <dbReference type="EMBL" id="GAB0058393.1"/>
    </source>
</evidence>
<evidence type="ECO:0000256" key="4">
    <source>
        <dbReference type="ARBA" id="ARBA00023134"/>
    </source>
</evidence>
<dbReference type="EMBL" id="BAAFGK010000004">
    <property type="protein sequence ID" value="GAB0058393.1"/>
    <property type="molecule type" value="Genomic_DNA"/>
</dbReference>
<feature type="region of interest" description="Disordered" evidence="6">
    <location>
        <begin position="474"/>
        <end position="493"/>
    </location>
</feature>
<evidence type="ECO:0000256" key="5">
    <source>
        <dbReference type="ARBA" id="ARBA00023136"/>
    </source>
</evidence>
<dbReference type="SUPFAM" id="SSF52540">
    <property type="entry name" value="P-loop containing nucleoside triphosphate hydrolases"/>
    <property type="match status" value="1"/>
</dbReference>
<keyword evidence="3" id="KW-0378">Hydrolase</keyword>
<evidence type="ECO:0000256" key="1">
    <source>
        <dbReference type="ARBA" id="ARBA00004370"/>
    </source>
</evidence>
<keyword evidence="2" id="KW-0547">Nucleotide-binding</keyword>
<dbReference type="Pfam" id="PF00350">
    <property type="entry name" value="Dynamin_N"/>
    <property type="match status" value="1"/>
</dbReference>
<dbReference type="Gene3D" id="3.40.50.300">
    <property type="entry name" value="P-loop containing nucleotide triphosphate hydrolases"/>
    <property type="match status" value="1"/>
</dbReference>
<dbReference type="PANTHER" id="PTHR10465">
    <property type="entry name" value="TRANSMEMBRANE GTPASE FZO1"/>
    <property type="match status" value="1"/>
</dbReference>
<evidence type="ECO:0000256" key="6">
    <source>
        <dbReference type="SAM" id="MobiDB-lite"/>
    </source>
</evidence>